<dbReference type="SUPFAM" id="SSF48230">
    <property type="entry name" value="Chondroitin AC/alginate lyase"/>
    <property type="match status" value="1"/>
</dbReference>
<keyword evidence="2" id="KW-0732">Signal</keyword>
<evidence type="ECO:0000313" key="7">
    <source>
        <dbReference type="EMBL" id="MET3662904.1"/>
    </source>
</evidence>
<evidence type="ECO:0000259" key="6">
    <source>
        <dbReference type="Pfam" id="PF16889"/>
    </source>
</evidence>
<feature type="domain" description="Heparinase II/III-like C-terminal" evidence="5">
    <location>
        <begin position="409"/>
        <end position="611"/>
    </location>
</feature>
<evidence type="ECO:0000259" key="5">
    <source>
        <dbReference type="Pfam" id="PF07940"/>
    </source>
</evidence>
<dbReference type="Pfam" id="PF16889">
    <property type="entry name" value="Hepar_II_III_N"/>
    <property type="match status" value="1"/>
</dbReference>
<keyword evidence="3" id="KW-0574">Periplasm</keyword>
<name>A0ABV2KPE8_9HYPH</name>
<comment type="caution">
    <text evidence="7">The sequence shown here is derived from an EMBL/GenBank/DDBJ whole genome shotgun (WGS) entry which is preliminary data.</text>
</comment>
<protein>
    <recommendedName>
        <fullName evidence="9">Heparin-sulfate lyase N-terminal domain-containing protein</fullName>
    </recommendedName>
</protein>
<dbReference type="Gene3D" id="2.70.98.70">
    <property type="match status" value="1"/>
</dbReference>
<organism evidence="7 8">
    <name type="scientific">Aquamicrobium ahrensii</name>
    <dbReference type="NCBI Taxonomy" id="469551"/>
    <lineage>
        <taxon>Bacteria</taxon>
        <taxon>Pseudomonadati</taxon>
        <taxon>Pseudomonadota</taxon>
        <taxon>Alphaproteobacteria</taxon>
        <taxon>Hyphomicrobiales</taxon>
        <taxon>Phyllobacteriaceae</taxon>
        <taxon>Aquamicrobium</taxon>
    </lineage>
</organism>
<dbReference type="RefSeq" id="WP_354152741.1">
    <property type="nucleotide sequence ID" value="NZ_JBEPMN010000016.1"/>
</dbReference>
<feature type="domain" description="Heparin-sulfate lyase N-terminal" evidence="6">
    <location>
        <begin position="127"/>
        <end position="303"/>
    </location>
</feature>
<dbReference type="InterPro" id="IPR012480">
    <property type="entry name" value="Hepar_II_III_C"/>
</dbReference>
<evidence type="ECO:0000256" key="3">
    <source>
        <dbReference type="ARBA" id="ARBA00022764"/>
    </source>
</evidence>
<dbReference type="PANTHER" id="PTHR39210:SF1">
    <property type="entry name" value="HEPARIN-SULFATE LYASE"/>
    <property type="match status" value="1"/>
</dbReference>
<reference evidence="7 8" key="1">
    <citation type="submission" date="2024-06" db="EMBL/GenBank/DDBJ databases">
        <title>Genomic Encyclopedia of Type Strains, Phase IV (KMG-IV): sequencing the most valuable type-strain genomes for metagenomic binning, comparative biology and taxonomic classification.</title>
        <authorList>
            <person name="Goeker M."/>
        </authorList>
    </citation>
    <scope>NUCLEOTIDE SEQUENCE [LARGE SCALE GENOMIC DNA]</scope>
    <source>
        <strain evidence="7 8">DSM 19730</strain>
    </source>
</reference>
<keyword evidence="4" id="KW-0456">Lyase</keyword>
<dbReference type="InterPro" id="IPR008929">
    <property type="entry name" value="Chondroitin_lyas"/>
</dbReference>
<dbReference type="PANTHER" id="PTHR39210">
    <property type="entry name" value="HEPARIN-SULFATE LYASE"/>
    <property type="match status" value="1"/>
</dbReference>
<evidence type="ECO:0008006" key="9">
    <source>
        <dbReference type="Google" id="ProtNLM"/>
    </source>
</evidence>
<accession>A0ABV2KPE8</accession>
<sequence length="654" mass="70789">MLRRLGWYARRLAVMERGEIRHRIREQIARRAARREDSGWTPSATPGARPTPLALFAPLLTGDLPPPVAAQLAIAAERFRSGKLRLLNRDWPETILDETGRIAPKVWTLDPVSGTRWPGAEVSAFDIDFRFEGGHRDVKYVAEANRLHFLAAPAIHAHHTQDAALARALLGSVLSWMEANPPGRGVNWYSGIEAGYRLVSLGVIVSALDPWIDSATGEKLAAFVAAHGIWLARFPSLFSSANNHLVAEAMGLVLAARLLPDHTQAPDWLARGRAHLEGRALALFHEDGVGQEQSPAYAAFTLEMLLVGFRAIGADAPSPAVRERLGKAAAALNAFLDDEGQVPLIGDDDQSRVLLAYGSEEPRYAASIPAAIAGFLQRPELAPAIYDPHWRDIVFSSPPPGTASTDGTTTFPQGGYTIRRGKIAGRRVHFTFDHGPLGFGALAAHGHADALSVWLSLDGRPVLVDAGTYLYHSEGENRRRFRVTPVHNTLTIAGASQSEPSGPFNWMPRRARARLVKGANSAPLDVSASHDGYEKRFGVIHHRDIVETASSFDITDRLTGKTPAGDVEIAFLLAPDLDARVSDGQVTASRNGRPEIALVAPREAAIEIVRGDEMSGRGFHSPGFGVLQAAATVLFRAPANAMSWRISIVLNPVT</sequence>
<evidence type="ECO:0000256" key="1">
    <source>
        <dbReference type="ARBA" id="ARBA00004418"/>
    </source>
</evidence>
<dbReference type="InterPro" id="IPR031680">
    <property type="entry name" value="Hepar_II_III_N"/>
</dbReference>
<evidence type="ECO:0000256" key="2">
    <source>
        <dbReference type="ARBA" id="ARBA00022729"/>
    </source>
</evidence>
<comment type="subcellular location">
    <subcellularLocation>
        <location evidence="1">Periplasm</location>
    </subcellularLocation>
</comment>
<dbReference type="Gene3D" id="1.50.10.100">
    <property type="entry name" value="Chondroitin AC/alginate lyase"/>
    <property type="match status" value="1"/>
</dbReference>
<proteinExistence type="predicted"/>
<gene>
    <name evidence="7" type="ORF">ABID44_003255</name>
</gene>
<evidence type="ECO:0000313" key="8">
    <source>
        <dbReference type="Proteomes" id="UP001549143"/>
    </source>
</evidence>
<dbReference type="Proteomes" id="UP001549143">
    <property type="component" value="Unassembled WGS sequence"/>
</dbReference>
<dbReference type="EMBL" id="JBEPMN010000016">
    <property type="protein sequence ID" value="MET3662904.1"/>
    <property type="molecule type" value="Genomic_DNA"/>
</dbReference>
<keyword evidence="8" id="KW-1185">Reference proteome</keyword>
<dbReference type="Pfam" id="PF07940">
    <property type="entry name" value="Hepar_II_III_C"/>
    <property type="match status" value="1"/>
</dbReference>
<evidence type="ECO:0000256" key="4">
    <source>
        <dbReference type="ARBA" id="ARBA00023239"/>
    </source>
</evidence>